<organism evidence="14 15">
    <name type="scientific">Thelephora terrestris</name>
    <dbReference type="NCBI Taxonomy" id="56493"/>
    <lineage>
        <taxon>Eukaryota</taxon>
        <taxon>Fungi</taxon>
        <taxon>Dikarya</taxon>
        <taxon>Basidiomycota</taxon>
        <taxon>Agaricomycotina</taxon>
        <taxon>Agaricomycetes</taxon>
        <taxon>Thelephorales</taxon>
        <taxon>Thelephoraceae</taxon>
        <taxon>Thelephora</taxon>
    </lineage>
</organism>
<dbReference type="GO" id="GO:0005524">
    <property type="term" value="F:ATP binding"/>
    <property type="evidence" value="ECO:0007669"/>
    <property type="project" value="UniProtKB-KW"/>
</dbReference>
<proteinExistence type="inferred from homology"/>
<evidence type="ECO:0000259" key="13">
    <source>
        <dbReference type="PROSITE" id="PS50929"/>
    </source>
</evidence>
<reference evidence="14" key="2">
    <citation type="submission" date="2020-11" db="EMBL/GenBank/DDBJ databases">
        <authorList>
            <consortium name="DOE Joint Genome Institute"/>
            <person name="Kuo A."/>
            <person name="Miyauchi S."/>
            <person name="Kiss E."/>
            <person name="Drula E."/>
            <person name="Kohler A."/>
            <person name="Sanchez-Garcia M."/>
            <person name="Andreopoulos B."/>
            <person name="Barry K.W."/>
            <person name="Bonito G."/>
            <person name="Buee M."/>
            <person name="Carver A."/>
            <person name="Chen C."/>
            <person name="Cichocki N."/>
            <person name="Clum A."/>
            <person name="Culley D."/>
            <person name="Crous P.W."/>
            <person name="Fauchery L."/>
            <person name="Girlanda M."/>
            <person name="Hayes R."/>
            <person name="Keri Z."/>
            <person name="Labutti K."/>
            <person name="Lipzen A."/>
            <person name="Lombard V."/>
            <person name="Magnuson J."/>
            <person name="Maillard F."/>
            <person name="Morin E."/>
            <person name="Murat C."/>
            <person name="Nolan M."/>
            <person name="Ohm R."/>
            <person name="Pangilinan J."/>
            <person name="Pereira M."/>
            <person name="Perotto S."/>
            <person name="Peter M."/>
            <person name="Riley R."/>
            <person name="Sitrit Y."/>
            <person name="Stielow B."/>
            <person name="Szollosi G."/>
            <person name="Zifcakova L."/>
            <person name="Stursova M."/>
            <person name="Spatafora J.W."/>
            <person name="Tedersoo L."/>
            <person name="Vaario L.-M."/>
            <person name="Yamada A."/>
            <person name="Yan M."/>
            <person name="Wang P."/>
            <person name="Xu J."/>
            <person name="Bruns T."/>
            <person name="Baldrian P."/>
            <person name="Vilgalys R."/>
            <person name="Henrissat B."/>
            <person name="Grigoriev I.V."/>
            <person name="Hibbett D."/>
            <person name="Nagy L.G."/>
            <person name="Martin F.M."/>
        </authorList>
    </citation>
    <scope>NUCLEOTIDE SEQUENCE</scope>
    <source>
        <strain evidence="14">UH-Tt-Lm1</strain>
    </source>
</reference>
<feature type="transmembrane region" description="Helical" evidence="11">
    <location>
        <begin position="221"/>
        <end position="243"/>
    </location>
</feature>
<evidence type="ECO:0000256" key="8">
    <source>
        <dbReference type="ARBA" id="ARBA00023026"/>
    </source>
</evidence>
<dbReference type="GO" id="GO:0016887">
    <property type="term" value="F:ATP hydrolysis activity"/>
    <property type="evidence" value="ECO:0007669"/>
    <property type="project" value="InterPro"/>
</dbReference>
<keyword evidence="14" id="KW-0378">Hydrolase</keyword>
<dbReference type="InterPro" id="IPR027417">
    <property type="entry name" value="P-loop_NTPase"/>
</dbReference>
<keyword evidence="8" id="KW-0843">Virulence</keyword>
<evidence type="ECO:0000256" key="10">
    <source>
        <dbReference type="SAM" id="MobiDB-lite"/>
    </source>
</evidence>
<feature type="region of interest" description="Disordered" evidence="10">
    <location>
        <begin position="1"/>
        <end position="49"/>
    </location>
</feature>
<dbReference type="OrthoDB" id="6500128at2759"/>
<dbReference type="FunFam" id="1.20.1560.10:FF:000061">
    <property type="entry name" value="ATP-binding cassette transporter YOR1"/>
    <property type="match status" value="1"/>
</dbReference>
<evidence type="ECO:0000259" key="12">
    <source>
        <dbReference type="PROSITE" id="PS50893"/>
    </source>
</evidence>
<dbReference type="SMART" id="SM00382">
    <property type="entry name" value="AAA"/>
    <property type="match status" value="2"/>
</dbReference>
<evidence type="ECO:0000256" key="11">
    <source>
        <dbReference type="SAM" id="Phobius"/>
    </source>
</evidence>
<evidence type="ECO:0000256" key="3">
    <source>
        <dbReference type="ARBA" id="ARBA00022448"/>
    </source>
</evidence>
<evidence type="ECO:0000256" key="4">
    <source>
        <dbReference type="ARBA" id="ARBA00022692"/>
    </source>
</evidence>
<feature type="compositionally biased region" description="Polar residues" evidence="10">
    <location>
        <begin position="548"/>
        <end position="557"/>
    </location>
</feature>
<dbReference type="GO" id="GO:0140359">
    <property type="term" value="F:ABC-type transporter activity"/>
    <property type="evidence" value="ECO:0007669"/>
    <property type="project" value="InterPro"/>
</dbReference>
<dbReference type="PROSITE" id="PS00211">
    <property type="entry name" value="ABC_TRANSPORTER_1"/>
    <property type="match status" value="2"/>
</dbReference>
<dbReference type="FunFam" id="3.40.50.300:FF:000565">
    <property type="entry name" value="ABC bile acid transporter"/>
    <property type="match status" value="1"/>
</dbReference>
<comment type="similarity">
    <text evidence="2">Belongs to the ABC transporter superfamily. ABCC family. Conjugate transporter (TC 3.A.1.208) subfamily.</text>
</comment>
<feature type="domain" description="ABC transporter" evidence="12">
    <location>
        <begin position="1163"/>
        <end position="1411"/>
    </location>
</feature>
<dbReference type="CDD" id="cd18606">
    <property type="entry name" value="ABC_6TM_YOR1_D2_like"/>
    <property type="match status" value="1"/>
</dbReference>
<feature type="transmembrane region" description="Helical" evidence="11">
    <location>
        <begin position="1074"/>
        <end position="1094"/>
    </location>
</feature>
<dbReference type="SUPFAM" id="SSF52540">
    <property type="entry name" value="P-loop containing nucleoside triphosphate hydrolases"/>
    <property type="match status" value="2"/>
</dbReference>
<dbReference type="Proteomes" id="UP000736335">
    <property type="component" value="Unassembled WGS sequence"/>
</dbReference>
<evidence type="ECO:0000313" key="14">
    <source>
        <dbReference type="EMBL" id="KAF9790890.1"/>
    </source>
</evidence>
<dbReference type="InterPro" id="IPR003593">
    <property type="entry name" value="AAA+_ATPase"/>
</dbReference>
<dbReference type="FunFam" id="1.20.1560.10:FF:000010">
    <property type="entry name" value="Multidrug resistance-associated ABC transporter"/>
    <property type="match status" value="1"/>
</dbReference>
<dbReference type="PROSITE" id="PS50929">
    <property type="entry name" value="ABC_TM1F"/>
    <property type="match status" value="2"/>
</dbReference>
<feature type="transmembrane region" description="Helical" evidence="11">
    <location>
        <begin position="882"/>
        <end position="910"/>
    </location>
</feature>
<reference evidence="14" key="1">
    <citation type="journal article" date="2020" name="Nat. Commun.">
        <title>Large-scale genome sequencing of mycorrhizal fungi provides insights into the early evolution of symbiotic traits.</title>
        <authorList>
            <person name="Miyauchi S."/>
            <person name="Kiss E."/>
            <person name="Kuo A."/>
            <person name="Drula E."/>
            <person name="Kohler A."/>
            <person name="Sanchez-Garcia M."/>
            <person name="Morin E."/>
            <person name="Andreopoulos B."/>
            <person name="Barry K.W."/>
            <person name="Bonito G."/>
            <person name="Buee M."/>
            <person name="Carver A."/>
            <person name="Chen C."/>
            <person name="Cichocki N."/>
            <person name="Clum A."/>
            <person name="Culley D."/>
            <person name="Crous P.W."/>
            <person name="Fauchery L."/>
            <person name="Girlanda M."/>
            <person name="Hayes R.D."/>
            <person name="Keri Z."/>
            <person name="LaButti K."/>
            <person name="Lipzen A."/>
            <person name="Lombard V."/>
            <person name="Magnuson J."/>
            <person name="Maillard F."/>
            <person name="Murat C."/>
            <person name="Nolan M."/>
            <person name="Ohm R.A."/>
            <person name="Pangilinan J."/>
            <person name="Pereira M.F."/>
            <person name="Perotto S."/>
            <person name="Peter M."/>
            <person name="Pfister S."/>
            <person name="Riley R."/>
            <person name="Sitrit Y."/>
            <person name="Stielow J.B."/>
            <person name="Szollosi G."/>
            <person name="Zifcakova L."/>
            <person name="Stursova M."/>
            <person name="Spatafora J.W."/>
            <person name="Tedersoo L."/>
            <person name="Vaario L.M."/>
            <person name="Yamada A."/>
            <person name="Yan M."/>
            <person name="Wang P."/>
            <person name="Xu J."/>
            <person name="Bruns T."/>
            <person name="Baldrian P."/>
            <person name="Vilgalys R."/>
            <person name="Dunand C."/>
            <person name="Henrissat B."/>
            <person name="Grigoriev I.V."/>
            <person name="Hibbett D."/>
            <person name="Nagy L.G."/>
            <person name="Martin F.M."/>
        </authorList>
    </citation>
    <scope>NUCLEOTIDE SEQUENCE</scope>
    <source>
        <strain evidence="14">UH-Tt-Lm1</strain>
    </source>
</reference>
<keyword evidence="3" id="KW-0813">Transport</keyword>
<dbReference type="EMBL" id="WIUZ02000002">
    <property type="protein sequence ID" value="KAF9790890.1"/>
    <property type="molecule type" value="Genomic_DNA"/>
</dbReference>
<dbReference type="InterPro" id="IPR036640">
    <property type="entry name" value="ABC1_TM_sf"/>
</dbReference>
<protein>
    <submittedName>
        <fullName evidence="14">P-loop containing nucleoside triphosphate hydrolase protein</fullName>
    </submittedName>
</protein>
<feature type="transmembrane region" description="Helical" evidence="11">
    <location>
        <begin position="845"/>
        <end position="870"/>
    </location>
</feature>
<keyword evidence="4 11" id="KW-0812">Transmembrane</keyword>
<dbReference type="Pfam" id="PF00005">
    <property type="entry name" value="ABC_tran"/>
    <property type="match status" value="2"/>
</dbReference>
<feature type="transmembrane region" description="Helical" evidence="11">
    <location>
        <begin position="970"/>
        <end position="998"/>
    </location>
</feature>
<dbReference type="InterPro" id="IPR011527">
    <property type="entry name" value="ABC1_TM_dom"/>
</dbReference>
<keyword evidence="15" id="KW-1185">Reference proteome</keyword>
<accession>A0A9P6HQX7</accession>
<feature type="transmembrane region" description="Helical" evidence="11">
    <location>
        <begin position="161"/>
        <end position="182"/>
    </location>
</feature>
<dbReference type="PANTHER" id="PTHR24223">
    <property type="entry name" value="ATP-BINDING CASSETTE SUB-FAMILY C"/>
    <property type="match status" value="1"/>
</dbReference>
<feature type="transmembrane region" description="Helical" evidence="11">
    <location>
        <begin position="394"/>
        <end position="413"/>
    </location>
</feature>
<evidence type="ECO:0000256" key="6">
    <source>
        <dbReference type="ARBA" id="ARBA00022840"/>
    </source>
</evidence>
<feature type="transmembrane region" description="Helical" evidence="11">
    <location>
        <begin position="322"/>
        <end position="340"/>
    </location>
</feature>
<keyword evidence="6" id="KW-0067">ATP-binding</keyword>
<keyword evidence="7 11" id="KW-1133">Transmembrane helix</keyword>
<feature type="region of interest" description="Disordered" evidence="10">
    <location>
        <begin position="500"/>
        <end position="563"/>
    </location>
</feature>
<feature type="domain" description="ABC transmembrane type-1" evidence="13">
    <location>
        <begin position="176"/>
        <end position="462"/>
    </location>
</feature>
<evidence type="ECO:0000256" key="5">
    <source>
        <dbReference type="ARBA" id="ARBA00022741"/>
    </source>
</evidence>
<feature type="compositionally biased region" description="Basic and acidic residues" evidence="10">
    <location>
        <begin position="509"/>
        <end position="523"/>
    </location>
</feature>
<dbReference type="CDD" id="cd03250">
    <property type="entry name" value="ABCC_MRP_domain1"/>
    <property type="match status" value="1"/>
</dbReference>
<evidence type="ECO:0000256" key="1">
    <source>
        <dbReference type="ARBA" id="ARBA00004141"/>
    </source>
</evidence>
<keyword evidence="5" id="KW-0547">Nucleotide-binding</keyword>
<evidence type="ECO:0000256" key="9">
    <source>
        <dbReference type="ARBA" id="ARBA00023136"/>
    </source>
</evidence>
<dbReference type="CDD" id="cd18597">
    <property type="entry name" value="ABC_6TM_YOR1_D1_like"/>
    <property type="match status" value="1"/>
</dbReference>
<evidence type="ECO:0000313" key="15">
    <source>
        <dbReference type="Proteomes" id="UP000736335"/>
    </source>
</evidence>
<dbReference type="Gene3D" id="1.20.1560.10">
    <property type="entry name" value="ABC transporter type 1, transmembrane domain"/>
    <property type="match status" value="2"/>
</dbReference>
<feature type="transmembrane region" description="Helical" evidence="11">
    <location>
        <begin position="419"/>
        <end position="443"/>
    </location>
</feature>
<dbReference type="InterPro" id="IPR050173">
    <property type="entry name" value="ABC_transporter_C-like"/>
</dbReference>
<dbReference type="PROSITE" id="PS50893">
    <property type="entry name" value="ABC_TRANSPORTER_2"/>
    <property type="match status" value="2"/>
</dbReference>
<name>A0A9P6HQX7_9AGAM</name>
<dbReference type="CDD" id="cd03244">
    <property type="entry name" value="ABCC_MRP_domain2"/>
    <property type="match status" value="1"/>
</dbReference>
<feature type="domain" description="ABC transporter" evidence="12">
    <location>
        <begin position="553"/>
        <end position="773"/>
    </location>
</feature>
<dbReference type="FunFam" id="3.40.50.300:FF:000997">
    <property type="entry name" value="Multidrug resistance-associated protein 1"/>
    <property type="match status" value="1"/>
</dbReference>
<dbReference type="PANTHER" id="PTHR24223:SF456">
    <property type="entry name" value="MULTIDRUG RESISTANCE-ASSOCIATED PROTEIN LETHAL(2)03659"/>
    <property type="match status" value="1"/>
</dbReference>
<dbReference type="Gene3D" id="3.40.50.300">
    <property type="entry name" value="P-loop containing nucleotide triphosphate hydrolases"/>
    <property type="match status" value="2"/>
</dbReference>
<feature type="transmembrane region" description="Helical" evidence="11">
    <location>
        <begin position="297"/>
        <end position="316"/>
    </location>
</feature>
<dbReference type="InterPro" id="IPR003439">
    <property type="entry name" value="ABC_transporter-like_ATP-bd"/>
</dbReference>
<sequence length="1429" mass="159579">MDDDTTKDLEKQPTENPEVLEKDGSRTSPPSSFNFLHLGHRNPPPPKASLDEADIIPEANASWLSLLTFHWISPLMRLGYSRPLEATDLYKLQDHRSSGVIAERIARSFEERQRKAEEYNTRLANGEISPGLKGIWWSIRGQRQAREKEWREKTGRKKPSLALAANDSVFWFFWSAGLLRLISDLALITSPLLVKAIIKFAQSSYLAHRTGQVPPPVAQGIGYALGLFFLQTLSSLAMNHYFYRAMGTGVLMRGALITAIYNKSLTLSTRARHVHPNGKLVNHISTDVSRIDFASQFFHMGWTAPIQLIICLIILLTNLGPSALAGFAVFVVMTPLQTRAMRLMLRYRQKTMVFTDKRAKLLQELLSGIKIIKFFAWEDPYLGRINEVRDAETMNIRIIVILRAAIVAVGISLPALSSVIAFVVYGINHALNPAIIFTSLTLFNMLRMPLMLFPAALSSGVDAYNAFGRIQEVFEAESLPDEQIRDAGLGYALELEGVSFSWDAPPPEPEGKKGKGKKDAKDKKKEKKSKRRPDSRGTDATIGPDSVPGSSRVSTSQEPEKAEKVFKIKKTSLEIPRGQVVAIVGPVGAGKSSLLQGLIGEMRKESGSVRFGGSVSYCPQNAWIQNATIRDNICFGRPFESDRYWQAISDSCLDADLKLFPNGDLTEVGERGISLSGGQKQRINICRAIYCAADVQIFDDPLSALDAHVGKSVFHQVFMNNPDGQTKILVTHALHFLPQVDYIYTIADGQIMERGTHAELMANDGVFSKFVTEFGSMEEEEEDADEIAYEVEEELEGKSRKGRKAVTALKEQYEKGKTIMQDEERNTGSVTWKTYKDYVIAGNGYFLVPALLLSLLLVQGAQVMSSYWLVFWQEQQFHKPTAFYMGVYAGLGVSLTITFFTSGATVGLLTQFASRTLHRRAIATVMRAPMSFFETTPLGRIMNRFSKDIDTIDNTVSDSMRMFLMTASNVIGAFVLIAVIIPWFLVAVGAILVAYYFLSLYYRASARELKRLDAILRSSLYAHFSESLTGLATIRAYGETERFRKESEERVNTENRAYWLTITNQRWLGMRVDILGLLLTFVVAILTVVARFTISPAQTGVTLSYIISIQQTFGWLVRQVAELENDMNSVERIMHYADGLEQEPPHEIPERKPQAPWPGEGHVVIRDVVLRYRPELPDVLRGLTMDVAPGEKIGIVGRTGAGKSSIMTALYRLVELSAGSIVIDGVDISEIGLKDLRGALAIIPQDPLLFSGTLRSNLDPFDQFDDAKLWDALKRSYLVEEIKTQGTVVEGEAEADGPKRFSLDTVIEDEGSNLSVGQRSLVSLARALVKDTRVLILDEATASVDYETDRKIQDTIATEFEDRTILCIAHRLQTIIGYDRICVMDAGRIAEFDTPTRLYHMEDGIFRGMCDRSQISLQDIRRAAKLREL</sequence>
<dbReference type="Pfam" id="PF00664">
    <property type="entry name" value="ABC_membrane"/>
    <property type="match status" value="2"/>
</dbReference>
<feature type="compositionally biased region" description="Basic and acidic residues" evidence="10">
    <location>
        <begin position="1"/>
        <end position="25"/>
    </location>
</feature>
<keyword evidence="9 11" id="KW-0472">Membrane</keyword>
<feature type="domain" description="ABC transmembrane type-1" evidence="13">
    <location>
        <begin position="850"/>
        <end position="1125"/>
    </location>
</feature>
<comment type="subcellular location">
    <subcellularLocation>
        <location evidence="1">Membrane</location>
        <topology evidence="1">Multi-pass membrane protein</topology>
    </subcellularLocation>
</comment>
<dbReference type="SUPFAM" id="SSF90123">
    <property type="entry name" value="ABC transporter transmembrane region"/>
    <property type="match status" value="2"/>
</dbReference>
<evidence type="ECO:0000256" key="2">
    <source>
        <dbReference type="ARBA" id="ARBA00009726"/>
    </source>
</evidence>
<gene>
    <name evidence="14" type="ORF">BJ322DRAFT_1038643</name>
</gene>
<evidence type="ECO:0000256" key="7">
    <source>
        <dbReference type="ARBA" id="ARBA00022989"/>
    </source>
</evidence>
<dbReference type="InterPro" id="IPR017871">
    <property type="entry name" value="ABC_transporter-like_CS"/>
</dbReference>
<comment type="caution">
    <text evidence="14">The sequence shown here is derived from an EMBL/GenBank/DDBJ whole genome shotgun (WGS) entry which is preliminary data.</text>
</comment>
<dbReference type="GO" id="GO:0016020">
    <property type="term" value="C:membrane"/>
    <property type="evidence" value="ECO:0007669"/>
    <property type="project" value="UniProtKB-SubCell"/>
</dbReference>